<name>A0A1J1I888_9DIPT</name>
<protein>
    <submittedName>
        <fullName evidence="1">CLUMA_CG010182, isoform A</fullName>
    </submittedName>
</protein>
<dbReference type="Proteomes" id="UP000183832">
    <property type="component" value="Unassembled WGS sequence"/>
</dbReference>
<dbReference type="AlphaFoldDB" id="A0A1J1I888"/>
<organism evidence="1 2">
    <name type="scientific">Clunio marinus</name>
    <dbReference type="NCBI Taxonomy" id="568069"/>
    <lineage>
        <taxon>Eukaryota</taxon>
        <taxon>Metazoa</taxon>
        <taxon>Ecdysozoa</taxon>
        <taxon>Arthropoda</taxon>
        <taxon>Hexapoda</taxon>
        <taxon>Insecta</taxon>
        <taxon>Pterygota</taxon>
        <taxon>Neoptera</taxon>
        <taxon>Endopterygota</taxon>
        <taxon>Diptera</taxon>
        <taxon>Nematocera</taxon>
        <taxon>Chironomoidea</taxon>
        <taxon>Chironomidae</taxon>
        <taxon>Clunio</taxon>
    </lineage>
</organism>
<evidence type="ECO:0000313" key="2">
    <source>
        <dbReference type="Proteomes" id="UP000183832"/>
    </source>
</evidence>
<proteinExistence type="predicted"/>
<sequence length="128" mass="14938">MKATYSSILKVINRQTSQVSSEAFKEIDKQTEKSQLLGIICSRKELNSITRKSTQKMKNKKQKNLAVAHGKMRLGVVSFVMEDFVSFDVIEKKNNYYSHRVSTEYRQIKFINKKSFLEDDVLVVTFYK</sequence>
<evidence type="ECO:0000313" key="1">
    <source>
        <dbReference type="EMBL" id="CRK96503.1"/>
    </source>
</evidence>
<accession>A0A1J1I888</accession>
<dbReference type="EMBL" id="CVRI01000044">
    <property type="protein sequence ID" value="CRK96503.1"/>
    <property type="molecule type" value="Genomic_DNA"/>
</dbReference>
<gene>
    <name evidence="1" type="ORF">CLUMA_CG010182</name>
</gene>
<reference evidence="1 2" key="1">
    <citation type="submission" date="2015-04" db="EMBL/GenBank/DDBJ databases">
        <authorList>
            <person name="Syromyatnikov M.Y."/>
            <person name="Popov V.N."/>
        </authorList>
    </citation>
    <scope>NUCLEOTIDE SEQUENCE [LARGE SCALE GENOMIC DNA]</scope>
</reference>
<keyword evidence="2" id="KW-1185">Reference proteome</keyword>